<gene>
    <name evidence="1" type="primary">ABSGL_13935.1 scaffold 14340</name>
</gene>
<dbReference type="Proteomes" id="UP000078561">
    <property type="component" value="Unassembled WGS sequence"/>
</dbReference>
<evidence type="ECO:0000313" key="2">
    <source>
        <dbReference type="Proteomes" id="UP000078561"/>
    </source>
</evidence>
<protein>
    <recommendedName>
        <fullName evidence="3">DinB-like domain-containing protein</fullName>
    </recommendedName>
</protein>
<dbReference type="PANTHER" id="PTHR39473">
    <property type="match status" value="1"/>
</dbReference>
<dbReference type="AlphaFoldDB" id="A0A163KIG8"/>
<accession>A0A163KIG8</accession>
<dbReference type="OMA" id="FARELWF"/>
<proteinExistence type="predicted"/>
<evidence type="ECO:0008006" key="3">
    <source>
        <dbReference type="Google" id="ProtNLM"/>
    </source>
</evidence>
<dbReference type="InParanoid" id="A0A163KIG8"/>
<reference evidence="1" key="1">
    <citation type="submission" date="2016-04" db="EMBL/GenBank/DDBJ databases">
        <authorList>
            <person name="Evans L.H."/>
            <person name="Alamgir A."/>
            <person name="Owens N."/>
            <person name="Weber N.D."/>
            <person name="Virtaneva K."/>
            <person name="Barbian K."/>
            <person name="Babar A."/>
            <person name="Rosenke K."/>
        </authorList>
    </citation>
    <scope>NUCLEOTIDE SEQUENCE [LARGE SCALE GENOMIC DNA]</scope>
    <source>
        <strain evidence="1">CBS 101.48</strain>
    </source>
</reference>
<sequence>MATLPSSNHIHNVAHNTIQQAIDMIDQLPSDIYTRQSVVMPCSTIGKHVRHSYDHFVLLLKQAGNDTWTIDFDARGRNTPMEVDRKQAIQQLEQLQQALLKVRDIPLEHPVTVSASIDPGDPMHYPFVSSFGRELWYCCIHAIHHFASIKAICVETGHVLPDEFGVAPSTIVDRKQAS</sequence>
<dbReference type="STRING" id="4829.A0A163KIG8"/>
<dbReference type="EMBL" id="LT554889">
    <property type="protein sequence ID" value="SAM08273.1"/>
    <property type="molecule type" value="Genomic_DNA"/>
</dbReference>
<evidence type="ECO:0000313" key="1">
    <source>
        <dbReference type="EMBL" id="SAM08273.1"/>
    </source>
</evidence>
<dbReference type="OrthoDB" id="5564877at2759"/>
<name>A0A163KIG8_ABSGL</name>
<dbReference type="PANTHER" id="PTHR39473:SF1">
    <property type="entry name" value="DINB-LIKE DOMAIN-CONTAINING PROTEIN"/>
    <property type="match status" value="1"/>
</dbReference>
<keyword evidence="2" id="KW-1185">Reference proteome</keyword>
<organism evidence="1">
    <name type="scientific">Absidia glauca</name>
    <name type="common">Pin mould</name>
    <dbReference type="NCBI Taxonomy" id="4829"/>
    <lineage>
        <taxon>Eukaryota</taxon>
        <taxon>Fungi</taxon>
        <taxon>Fungi incertae sedis</taxon>
        <taxon>Mucoromycota</taxon>
        <taxon>Mucoromycotina</taxon>
        <taxon>Mucoromycetes</taxon>
        <taxon>Mucorales</taxon>
        <taxon>Cunninghamellaceae</taxon>
        <taxon>Absidia</taxon>
    </lineage>
</organism>